<keyword evidence="2" id="KW-1185">Reference proteome</keyword>
<name>A0ABQ9UQ07_SAGOE</name>
<dbReference type="EMBL" id="JASSZA010000011">
    <property type="protein sequence ID" value="KAK2099167.1"/>
    <property type="molecule type" value="Genomic_DNA"/>
</dbReference>
<dbReference type="Proteomes" id="UP001266305">
    <property type="component" value="Unassembled WGS sequence"/>
</dbReference>
<comment type="caution">
    <text evidence="1">The sequence shown here is derived from an EMBL/GenBank/DDBJ whole genome shotgun (WGS) entry which is preliminary data.</text>
</comment>
<organism evidence="1 2">
    <name type="scientific">Saguinus oedipus</name>
    <name type="common">Cotton-top tamarin</name>
    <name type="synonym">Oedipomidas oedipus</name>
    <dbReference type="NCBI Taxonomy" id="9490"/>
    <lineage>
        <taxon>Eukaryota</taxon>
        <taxon>Metazoa</taxon>
        <taxon>Chordata</taxon>
        <taxon>Craniata</taxon>
        <taxon>Vertebrata</taxon>
        <taxon>Euteleostomi</taxon>
        <taxon>Mammalia</taxon>
        <taxon>Eutheria</taxon>
        <taxon>Euarchontoglires</taxon>
        <taxon>Primates</taxon>
        <taxon>Haplorrhini</taxon>
        <taxon>Platyrrhini</taxon>
        <taxon>Cebidae</taxon>
        <taxon>Callitrichinae</taxon>
        <taxon>Saguinus</taxon>
    </lineage>
</organism>
<evidence type="ECO:0000313" key="1">
    <source>
        <dbReference type="EMBL" id="KAK2099167.1"/>
    </source>
</evidence>
<reference evidence="1 2" key="1">
    <citation type="submission" date="2023-05" db="EMBL/GenBank/DDBJ databases">
        <title>B98-5 Cell Line De Novo Hybrid Assembly: An Optical Mapping Approach.</title>
        <authorList>
            <person name="Kananen K."/>
            <person name="Auerbach J.A."/>
            <person name="Kautto E."/>
            <person name="Blachly J.S."/>
        </authorList>
    </citation>
    <scope>NUCLEOTIDE SEQUENCE [LARGE SCALE GENOMIC DNA]</scope>
    <source>
        <strain evidence="1">B95-8</strain>
        <tissue evidence="1">Cell line</tissue>
    </source>
</reference>
<evidence type="ECO:0000313" key="2">
    <source>
        <dbReference type="Proteomes" id="UP001266305"/>
    </source>
</evidence>
<gene>
    <name evidence="1" type="ORF">P7K49_024618</name>
</gene>
<protein>
    <submittedName>
        <fullName evidence="1">Uncharacterized protein</fullName>
    </submittedName>
</protein>
<proteinExistence type="predicted"/>
<accession>A0ABQ9UQ07</accession>
<sequence>MQHSGIPTKTHQQGYAARYAETAVHRTFQIKTFSTELKNHVMVMDFVKSNWFPSQRRAKVSIIHMCQGLKTAEQTASRYEVRLSLATGVEVNAGSELPPTINLMSWTGLTVPISPQVVQEGRASSAQGQAKFQNHQM</sequence>